<evidence type="ECO:0000313" key="7">
    <source>
        <dbReference type="EMBL" id="KAH6595301.1"/>
    </source>
</evidence>
<feature type="transmembrane region" description="Helical" evidence="5">
    <location>
        <begin position="209"/>
        <end position="232"/>
    </location>
</feature>
<dbReference type="PANTHER" id="PTHR21576">
    <property type="entry name" value="UNCHARACTERIZED NODULIN-LIKE PROTEIN"/>
    <property type="match status" value="1"/>
</dbReference>
<feature type="transmembrane region" description="Helical" evidence="5">
    <location>
        <begin position="135"/>
        <end position="159"/>
    </location>
</feature>
<reference evidence="7 8" key="1">
    <citation type="submission" date="2021-02" db="EMBL/GenBank/DDBJ databases">
        <title>Variation within the Batrachochytrium salamandrivorans European outbreak.</title>
        <authorList>
            <person name="Kelly M."/>
            <person name="Pasmans F."/>
            <person name="Shea T.P."/>
            <person name="Munoz J.F."/>
            <person name="Carranza S."/>
            <person name="Cuomo C.A."/>
            <person name="Martel A."/>
        </authorList>
    </citation>
    <scope>NUCLEOTIDE SEQUENCE [LARGE SCALE GENOMIC DNA]</scope>
    <source>
        <strain evidence="7 8">AMFP18/2</strain>
    </source>
</reference>
<feature type="transmembrane region" description="Helical" evidence="5">
    <location>
        <begin position="425"/>
        <end position="445"/>
    </location>
</feature>
<dbReference type="InterPro" id="IPR020846">
    <property type="entry name" value="MFS_dom"/>
</dbReference>
<evidence type="ECO:0000256" key="3">
    <source>
        <dbReference type="ARBA" id="ARBA00022989"/>
    </source>
</evidence>
<organism evidence="7 8">
    <name type="scientific">Batrachochytrium salamandrivorans</name>
    <dbReference type="NCBI Taxonomy" id="1357716"/>
    <lineage>
        <taxon>Eukaryota</taxon>
        <taxon>Fungi</taxon>
        <taxon>Fungi incertae sedis</taxon>
        <taxon>Chytridiomycota</taxon>
        <taxon>Chytridiomycota incertae sedis</taxon>
        <taxon>Chytridiomycetes</taxon>
        <taxon>Rhizophydiales</taxon>
        <taxon>Rhizophydiales incertae sedis</taxon>
        <taxon>Batrachochytrium</taxon>
    </lineage>
</organism>
<evidence type="ECO:0000256" key="2">
    <source>
        <dbReference type="ARBA" id="ARBA00022692"/>
    </source>
</evidence>
<evidence type="ECO:0000259" key="6">
    <source>
        <dbReference type="PROSITE" id="PS50850"/>
    </source>
</evidence>
<feature type="transmembrane region" description="Helical" evidence="5">
    <location>
        <begin position="38"/>
        <end position="61"/>
    </location>
</feature>
<comment type="caution">
    <text evidence="7">The sequence shown here is derived from an EMBL/GenBank/DDBJ whole genome shotgun (WGS) entry which is preliminary data.</text>
</comment>
<dbReference type="InterPro" id="IPR036259">
    <property type="entry name" value="MFS_trans_sf"/>
</dbReference>
<feature type="transmembrane region" description="Helical" evidence="5">
    <location>
        <begin position="347"/>
        <end position="373"/>
    </location>
</feature>
<evidence type="ECO:0000313" key="8">
    <source>
        <dbReference type="Proteomes" id="UP001648503"/>
    </source>
</evidence>
<protein>
    <recommendedName>
        <fullName evidence="6">Major facilitator superfamily (MFS) profile domain-containing protein</fullName>
    </recommendedName>
</protein>
<feature type="transmembrane region" description="Helical" evidence="5">
    <location>
        <begin position="451"/>
        <end position="474"/>
    </location>
</feature>
<accession>A0ABQ8FBD2</accession>
<feature type="transmembrane region" description="Helical" evidence="5">
    <location>
        <begin position="393"/>
        <end position="413"/>
    </location>
</feature>
<feature type="transmembrane region" description="Helical" evidence="5">
    <location>
        <begin position="171"/>
        <end position="189"/>
    </location>
</feature>
<dbReference type="PANTHER" id="PTHR21576:SF158">
    <property type="entry name" value="RIBOSOMAL RNA-PROCESSING PROTEIN 12-LIKE CONSERVED DOMAIN-CONTAINING PROTEIN"/>
    <property type="match status" value="1"/>
</dbReference>
<gene>
    <name evidence="7" type="ORF">BASA50_005945</name>
</gene>
<dbReference type="InterPro" id="IPR011701">
    <property type="entry name" value="MFS"/>
</dbReference>
<comment type="subcellular location">
    <subcellularLocation>
        <location evidence="1">Membrane</location>
        <topology evidence="1">Multi-pass membrane protein</topology>
    </subcellularLocation>
</comment>
<dbReference type="Gene3D" id="1.20.1250.20">
    <property type="entry name" value="MFS general substrate transporter like domains"/>
    <property type="match status" value="2"/>
</dbReference>
<feature type="transmembrane region" description="Helical" evidence="5">
    <location>
        <begin position="107"/>
        <end position="129"/>
    </location>
</feature>
<keyword evidence="8" id="KW-1185">Reference proteome</keyword>
<dbReference type="Proteomes" id="UP001648503">
    <property type="component" value="Unassembled WGS sequence"/>
</dbReference>
<name>A0ABQ8FBD2_9FUNG</name>
<proteinExistence type="predicted"/>
<dbReference type="SUPFAM" id="SSF103473">
    <property type="entry name" value="MFS general substrate transporter"/>
    <property type="match status" value="1"/>
</dbReference>
<evidence type="ECO:0000256" key="1">
    <source>
        <dbReference type="ARBA" id="ARBA00004141"/>
    </source>
</evidence>
<dbReference type="EMBL" id="JAFCIX010000311">
    <property type="protein sequence ID" value="KAH6595301.1"/>
    <property type="molecule type" value="Genomic_DNA"/>
</dbReference>
<dbReference type="PROSITE" id="PS50850">
    <property type="entry name" value="MFS"/>
    <property type="match status" value="1"/>
</dbReference>
<evidence type="ECO:0000256" key="5">
    <source>
        <dbReference type="SAM" id="Phobius"/>
    </source>
</evidence>
<keyword evidence="2 5" id="KW-0812">Transmembrane</keyword>
<keyword evidence="4 5" id="KW-0472">Membrane</keyword>
<evidence type="ECO:0000256" key="4">
    <source>
        <dbReference type="ARBA" id="ARBA00023136"/>
    </source>
</evidence>
<dbReference type="Pfam" id="PF07690">
    <property type="entry name" value="MFS_1"/>
    <property type="match status" value="1"/>
</dbReference>
<feature type="transmembrane region" description="Helical" evidence="5">
    <location>
        <begin position="76"/>
        <end position="95"/>
    </location>
</feature>
<feature type="transmembrane region" description="Helical" evidence="5">
    <location>
        <begin position="486"/>
        <end position="508"/>
    </location>
</feature>
<sequence>MSSESQQPEEESQLSYTQVPIKPASLAEQLTGVPTTTLMLALFSSCMIMLTSGTAYLFSLYGPQLSAELNLTQSEIAFIAICGNIGIFISGPLMGALADKYRSRPQLLVLAGGFTIGAGYILVASIYYGRIAQPHFIVVALIFLFIGFGSAACYHSALATNYRIWPAQHRGFVIGVNVAFFGLSAFAFANMAGLFPMVDKNKSATGLDVAAYLEAVGLICILLNIFGAATMVSPINVESRLIMPGSPSYTPRFYSTRDINSSPNQSTLSLQQGEHPSSETTPLMHGYTRFDSCDHVSIDARLQTIADPDNLMSDAADDHHSDMSPLVSESFPTLEIEDISCFSFSDAYILAAIMLILIGVCLMYYNNVGAVILSLSPNDQDSSHPDVHLAQRINVTLLALLSFCSRIVIGIAADHSFRKLAVPHAVWLLSAVLMATVASVVLTLSTTLQQVLAGSILFGISFGTTWTIMPVLVGEYFGFKNFGRNWGWMTVMPAFGGPALSALFGSVYDHALKNGSGVELPSGIICKGRECFSFSFGVGACLLFVSFVLVCILCIRRRSC</sequence>
<feature type="transmembrane region" description="Helical" evidence="5">
    <location>
        <begin position="532"/>
        <end position="555"/>
    </location>
</feature>
<feature type="domain" description="Major facilitator superfamily (MFS) profile" evidence="6">
    <location>
        <begin position="37"/>
        <end position="558"/>
    </location>
</feature>
<keyword evidence="3 5" id="KW-1133">Transmembrane helix</keyword>